<dbReference type="EMBL" id="KQ965771">
    <property type="protein sequence ID" value="KXS14118.1"/>
    <property type="molecule type" value="Genomic_DNA"/>
</dbReference>
<evidence type="ECO:0008006" key="4">
    <source>
        <dbReference type="Google" id="ProtNLM"/>
    </source>
</evidence>
<protein>
    <recommendedName>
        <fullName evidence="4">Major facilitator superfamily (MFS) profile domain-containing protein</fullName>
    </recommendedName>
</protein>
<name>A0A139ABL4_GONPJ</name>
<dbReference type="AlphaFoldDB" id="A0A139ABL4"/>
<dbReference type="SUPFAM" id="SSF103473">
    <property type="entry name" value="MFS general substrate transporter"/>
    <property type="match status" value="1"/>
</dbReference>
<dbReference type="Proteomes" id="UP000070544">
    <property type="component" value="Unassembled WGS sequence"/>
</dbReference>
<organism evidence="2 3">
    <name type="scientific">Gonapodya prolifera (strain JEL478)</name>
    <name type="common">Monoblepharis prolifera</name>
    <dbReference type="NCBI Taxonomy" id="1344416"/>
    <lineage>
        <taxon>Eukaryota</taxon>
        <taxon>Fungi</taxon>
        <taxon>Fungi incertae sedis</taxon>
        <taxon>Chytridiomycota</taxon>
        <taxon>Chytridiomycota incertae sedis</taxon>
        <taxon>Monoblepharidomycetes</taxon>
        <taxon>Monoblepharidales</taxon>
        <taxon>Gonapodyaceae</taxon>
        <taxon>Gonapodya</taxon>
    </lineage>
</organism>
<proteinExistence type="predicted"/>
<keyword evidence="1" id="KW-0472">Membrane</keyword>
<feature type="transmembrane region" description="Helical" evidence="1">
    <location>
        <begin position="12"/>
        <end position="30"/>
    </location>
</feature>
<evidence type="ECO:0000313" key="3">
    <source>
        <dbReference type="Proteomes" id="UP000070544"/>
    </source>
</evidence>
<reference evidence="2 3" key="1">
    <citation type="journal article" date="2015" name="Genome Biol. Evol.">
        <title>Phylogenomic analyses indicate that early fungi evolved digesting cell walls of algal ancestors of land plants.</title>
        <authorList>
            <person name="Chang Y."/>
            <person name="Wang S."/>
            <person name="Sekimoto S."/>
            <person name="Aerts A.L."/>
            <person name="Choi C."/>
            <person name="Clum A."/>
            <person name="LaButti K.M."/>
            <person name="Lindquist E.A."/>
            <person name="Yee Ngan C."/>
            <person name="Ohm R.A."/>
            <person name="Salamov A.A."/>
            <person name="Grigoriev I.V."/>
            <person name="Spatafora J.W."/>
            <person name="Berbee M.L."/>
        </authorList>
    </citation>
    <scope>NUCLEOTIDE SEQUENCE [LARGE SCALE GENOMIC DNA]</scope>
    <source>
        <strain evidence="2 3">JEL478</strain>
    </source>
</reference>
<keyword evidence="1" id="KW-0812">Transmembrane</keyword>
<keyword evidence="3" id="KW-1185">Reference proteome</keyword>
<sequence length="134" mass="14598">MALKWAWRTKTAEFSGAVGTAIAGGLMGSFGNIGGAISTFLFRSDWAPRYVPSFAICCALCATATILVLVEHTWRTKEAAKKAQRAGMGRADSPKEGQVKRWEGWDPEEACNNWKPVLIAGYEDTHSLIIFLCG</sequence>
<gene>
    <name evidence="2" type="ORF">M427DRAFT_354834</name>
</gene>
<dbReference type="InterPro" id="IPR036259">
    <property type="entry name" value="MFS_trans_sf"/>
</dbReference>
<dbReference type="OrthoDB" id="2985014at2759"/>
<keyword evidence="1" id="KW-1133">Transmembrane helix</keyword>
<accession>A0A139ABL4</accession>
<evidence type="ECO:0000256" key="1">
    <source>
        <dbReference type="SAM" id="Phobius"/>
    </source>
</evidence>
<evidence type="ECO:0000313" key="2">
    <source>
        <dbReference type="EMBL" id="KXS14118.1"/>
    </source>
</evidence>
<feature type="transmembrane region" description="Helical" evidence="1">
    <location>
        <begin position="50"/>
        <end position="70"/>
    </location>
</feature>